<dbReference type="EMBL" id="BQNB010010431">
    <property type="protein sequence ID" value="GJS77210.1"/>
    <property type="molecule type" value="Genomic_DNA"/>
</dbReference>
<feature type="compositionally biased region" description="Polar residues" evidence="1">
    <location>
        <begin position="39"/>
        <end position="48"/>
    </location>
</feature>
<reference evidence="2" key="1">
    <citation type="journal article" date="2022" name="Int. J. Mol. Sci.">
        <title>Draft Genome of Tanacetum Coccineum: Genomic Comparison of Closely Related Tanacetum-Family Plants.</title>
        <authorList>
            <person name="Yamashiro T."/>
            <person name="Shiraishi A."/>
            <person name="Nakayama K."/>
            <person name="Satake H."/>
        </authorList>
    </citation>
    <scope>NUCLEOTIDE SEQUENCE</scope>
</reference>
<dbReference type="Proteomes" id="UP001151760">
    <property type="component" value="Unassembled WGS sequence"/>
</dbReference>
<organism evidence="2 3">
    <name type="scientific">Tanacetum coccineum</name>
    <dbReference type="NCBI Taxonomy" id="301880"/>
    <lineage>
        <taxon>Eukaryota</taxon>
        <taxon>Viridiplantae</taxon>
        <taxon>Streptophyta</taxon>
        <taxon>Embryophyta</taxon>
        <taxon>Tracheophyta</taxon>
        <taxon>Spermatophyta</taxon>
        <taxon>Magnoliopsida</taxon>
        <taxon>eudicotyledons</taxon>
        <taxon>Gunneridae</taxon>
        <taxon>Pentapetalae</taxon>
        <taxon>asterids</taxon>
        <taxon>campanulids</taxon>
        <taxon>Asterales</taxon>
        <taxon>Asteraceae</taxon>
        <taxon>Asteroideae</taxon>
        <taxon>Anthemideae</taxon>
        <taxon>Anthemidinae</taxon>
        <taxon>Tanacetum</taxon>
    </lineage>
</organism>
<reference evidence="2" key="2">
    <citation type="submission" date="2022-01" db="EMBL/GenBank/DDBJ databases">
        <authorList>
            <person name="Yamashiro T."/>
            <person name="Shiraishi A."/>
            <person name="Satake H."/>
            <person name="Nakayama K."/>
        </authorList>
    </citation>
    <scope>NUCLEOTIDE SEQUENCE</scope>
</reference>
<feature type="region of interest" description="Disordered" evidence="1">
    <location>
        <begin position="14"/>
        <end position="67"/>
    </location>
</feature>
<evidence type="ECO:0000256" key="1">
    <source>
        <dbReference type="SAM" id="MobiDB-lite"/>
    </source>
</evidence>
<name>A0ABQ4YID5_9ASTR</name>
<sequence length="92" mass="10424">MVRLWWLWWPQQARPPPQRWRQAAEHRETPRGVTPPQPDTTWGVSLESTAAAANPPPPTAHHSGGNGWKWWRRGGMHGDGGVGEMVVVMLTW</sequence>
<accession>A0ABQ4YID5</accession>
<proteinExistence type="predicted"/>
<comment type="caution">
    <text evidence="2">The sequence shown here is derived from an EMBL/GenBank/DDBJ whole genome shotgun (WGS) entry which is preliminary data.</text>
</comment>
<gene>
    <name evidence="2" type="ORF">Tco_0727091</name>
</gene>
<evidence type="ECO:0000313" key="2">
    <source>
        <dbReference type="EMBL" id="GJS77210.1"/>
    </source>
</evidence>
<evidence type="ECO:0000313" key="3">
    <source>
        <dbReference type="Proteomes" id="UP001151760"/>
    </source>
</evidence>
<keyword evidence="3" id="KW-1185">Reference proteome</keyword>
<protein>
    <submittedName>
        <fullName evidence="2">Uncharacterized protein</fullName>
    </submittedName>
</protein>